<dbReference type="Pfam" id="PF02128">
    <property type="entry name" value="Peptidase_M36"/>
    <property type="match status" value="1"/>
</dbReference>
<evidence type="ECO:0000256" key="6">
    <source>
        <dbReference type="PIRSR" id="PIRSR601842-2"/>
    </source>
</evidence>
<evidence type="ECO:0000256" key="1">
    <source>
        <dbReference type="ARBA" id="ARBA00022670"/>
    </source>
</evidence>
<comment type="cofactor">
    <cofactor evidence="6">
        <name>Zn(2+)</name>
        <dbReference type="ChEBI" id="CHEBI:29105"/>
    </cofactor>
    <text evidence="6">Binds 1 zinc ion per subunit.</text>
</comment>
<sequence>AGLNNAKFMTPPDGQNGRCRMYLWNTASPDPDRDMHHHSRAGPWSLDTSTRLTGGPENSGCLGCGESGDTGESW</sequence>
<feature type="non-terminal residue" evidence="9">
    <location>
        <position position="1"/>
    </location>
</feature>
<dbReference type="EC" id="3.4.24.-" evidence="7"/>
<dbReference type="HOGENOM" id="CLU_2801024_0_0_1"/>
<evidence type="ECO:0000313" key="10">
    <source>
        <dbReference type="Proteomes" id="UP000053647"/>
    </source>
</evidence>
<dbReference type="OrthoDB" id="3227768at2759"/>
<dbReference type="GO" id="GO:0004222">
    <property type="term" value="F:metalloendopeptidase activity"/>
    <property type="evidence" value="ECO:0007669"/>
    <property type="project" value="InterPro"/>
</dbReference>
<keyword evidence="10" id="KW-1185">Reference proteome</keyword>
<comment type="similarity">
    <text evidence="7">Belongs to the peptidase M36 family.</text>
</comment>
<dbReference type="Gene3D" id="3.10.170.10">
    <property type="match status" value="1"/>
</dbReference>
<evidence type="ECO:0000256" key="3">
    <source>
        <dbReference type="ARBA" id="ARBA00022801"/>
    </source>
</evidence>
<organism evidence="9 10">
    <name type="scientific">Paxillus involutus ATCC 200175</name>
    <dbReference type="NCBI Taxonomy" id="664439"/>
    <lineage>
        <taxon>Eukaryota</taxon>
        <taxon>Fungi</taxon>
        <taxon>Dikarya</taxon>
        <taxon>Basidiomycota</taxon>
        <taxon>Agaricomycotina</taxon>
        <taxon>Agaricomycetes</taxon>
        <taxon>Agaricomycetidae</taxon>
        <taxon>Boletales</taxon>
        <taxon>Paxilineae</taxon>
        <taxon>Paxillaceae</taxon>
        <taxon>Paxillus</taxon>
    </lineage>
</organism>
<gene>
    <name evidence="9" type="ORF">PAXINDRAFT_49115</name>
</gene>
<keyword evidence="2 6" id="KW-0479">Metal-binding</keyword>
<keyword evidence="7" id="KW-0964">Secreted</keyword>
<dbReference type="PANTHER" id="PTHR33478:SF1">
    <property type="entry name" value="EXTRACELLULAR METALLOPROTEINASE MEP"/>
    <property type="match status" value="1"/>
</dbReference>
<keyword evidence="4 6" id="KW-0862">Zinc</keyword>
<keyword evidence="5 7" id="KW-0482">Metalloprotease</keyword>
<feature type="non-terminal residue" evidence="9">
    <location>
        <position position="74"/>
    </location>
</feature>
<accession>A0A0C9TUU1</accession>
<feature type="region of interest" description="Disordered" evidence="8">
    <location>
        <begin position="30"/>
        <end position="74"/>
    </location>
</feature>
<name>A0A0C9TUU1_PAXIN</name>
<dbReference type="InterPro" id="IPR050371">
    <property type="entry name" value="Fungal_virulence_M36"/>
</dbReference>
<evidence type="ECO:0000256" key="7">
    <source>
        <dbReference type="RuleBase" id="RU364017"/>
    </source>
</evidence>
<keyword evidence="3 7" id="KW-0378">Hydrolase</keyword>
<evidence type="ECO:0000256" key="2">
    <source>
        <dbReference type="ARBA" id="ARBA00022723"/>
    </source>
</evidence>
<dbReference type="GO" id="GO:0005615">
    <property type="term" value="C:extracellular space"/>
    <property type="evidence" value="ECO:0007669"/>
    <property type="project" value="InterPro"/>
</dbReference>
<keyword evidence="7" id="KW-0865">Zymogen</keyword>
<evidence type="ECO:0000256" key="5">
    <source>
        <dbReference type="ARBA" id="ARBA00023049"/>
    </source>
</evidence>
<dbReference type="AlphaFoldDB" id="A0A0C9TUU1"/>
<evidence type="ECO:0000256" key="4">
    <source>
        <dbReference type="ARBA" id="ARBA00022833"/>
    </source>
</evidence>
<dbReference type="EMBL" id="KN819389">
    <property type="protein sequence ID" value="KIJ11026.1"/>
    <property type="molecule type" value="Genomic_DNA"/>
</dbReference>
<protein>
    <recommendedName>
        <fullName evidence="7">Extracellular metalloproteinase</fullName>
        <ecNumber evidence="7">3.4.24.-</ecNumber>
    </recommendedName>
    <alternativeName>
        <fullName evidence="7">Fungalysin</fullName>
    </alternativeName>
</protein>
<evidence type="ECO:0000313" key="9">
    <source>
        <dbReference type="EMBL" id="KIJ11026.1"/>
    </source>
</evidence>
<dbReference type="MEROPS" id="M36.001"/>
<reference evidence="9 10" key="1">
    <citation type="submission" date="2014-06" db="EMBL/GenBank/DDBJ databases">
        <authorList>
            <consortium name="DOE Joint Genome Institute"/>
            <person name="Kuo A."/>
            <person name="Kohler A."/>
            <person name="Nagy L.G."/>
            <person name="Floudas D."/>
            <person name="Copeland A."/>
            <person name="Barry K.W."/>
            <person name="Cichocki N."/>
            <person name="Veneault-Fourrey C."/>
            <person name="LaButti K."/>
            <person name="Lindquist E.A."/>
            <person name="Lipzen A."/>
            <person name="Lundell T."/>
            <person name="Morin E."/>
            <person name="Murat C."/>
            <person name="Sun H."/>
            <person name="Tunlid A."/>
            <person name="Henrissat B."/>
            <person name="Grigoriev I.V."/>
            <person name="Hibbett D.S."/>
            <person name="Martin F."/>
            <person name="Nordberg H.P."/>
            <person name="Cantor M.N."/>
            <person name="Hua S.X."/>
        </authorList>
    </citation>
    <scope>NUCLEOTIDE SEQUENCE [LARGE SCALE GENOMIC DNA]</scope>
    <source>
        <strain evidence="9 10">ATCC 200175</strain>
    </source>
</reference>
<proteinExistence type="inferred from homology"/>
<dbReference type="GO" id="GO:0006508">
    <property type="term" value="P:proteolysis"/>
    <property type="evidence" value="ECO:0007669"/>
    <property type="project" value="UniProtKB-KW"/>
</dbReference>
<feature type="binding site" evidence="6">
    <location>
        <position position="72"/>
    </location>
    <ligand>
        <name>Zn(2+)</name>
        <dbReference type="ChEBI" id="CHEBI:29105"/>
        <note>catalytic</note>
    </ligand>
</feature>
<dbReference type="GO" id="GO:0008270">
    <property type="term" value="F:zinc ion binding"/>
    <property type="evidence" value="ECO:0007669"/>
    <property type="project" value="InterPro"/>
</dbReference>
<dbReference type="InterPro" id="IPR001842">
    <property type="entry name" value="Peptidase_M36"/>
</dbReference>
<evidence type="ECO:0000256" key="8">
    <source>
        <dbReference type="SAM" id="MobiDB-lite"/>
    </source>
</evidence>
<dbReference type="PANTHER" id="PTHR33478">
    <property type="entry name" value="EXTRACELLULAR METALLOPROTEINASE MEP"/>
    <property type="match status" value="1"/>
</dbReference>
<comment type="subcellular location">
    <subcellularLocation>
        <location evidence="7">Secreted</location>
    </subcellularLocation>
</comment>
<reference evidence="10" key="2">
    <citation type="submission" date="2015-01" db="EMBL/GenBank/DDBJ databases">
        <title>Evolutionary Origins and Diversification of the Mycorrhizal Mutualists.</title>
        <authorList>
            <consortium name="DOE Joint Genome Institute"/>
            <consortium name="Mycorrhizal Genomics Consortium"/>
            <person name="Kohler A."/>
            <person name="Kuo A."/>
            <person name="Nagy L.G."/>
            <person name="Floudas D."/>
            <person name="Copeland A."/>
            <person name="Barry K.W."/>
            <person name="Cichocki N."/>
            <person name="Veneault-Fourrey C."/>
            <person name="LaButti K."/>
            <person name="Lindquist E.A."/>
            <person name="Lipzen A."/>
            <person name="Lundell T."/>
            <person name="Morin E."/>
            <person name="Murat C."/>
            <person name="Riley R."/>
            <person name="Ohm R."/>
            <person name="Sun H."/>
            <person name="Tunlid A."/>
            <person name="Henrissat B."/>
            <person name="Grigoriev I.V."/>
            <person name="Hibbett D.S."/>
            <person name="Martin F."/>
        </authorList>
    </citation>
    <scope>NUCLEOTIDE SEQUENCE [LARGE SCALE GENOMIC DNA]</scope>
    <source>
        <strain evidence="10">ATCC 200175</strain>
    </source>
</reference>
<dbReference type="Proteomes" id="UP000053647">
    <property type="component" value="Unassembled WGS sequence"/>
</dbReference>
<keyword evidence="1 7" id="KW-0645">Protease</keyword>